<dbReference type="AlphaFoldDB" id="A0A158CC47"/>
<organism evidence="7 8">
    <name type="scientific">Caballeronia ptereochthonis</name>
    <dbReference type="NCBI Taxonomy" id="1777144"/>
    <lineage>
        <taxon>Bacteria</taxon>
        <taxon>Pseudomonadati</taxon>
        <taxon>Pseudomonadota</taxon>
        <taxon>Betaproteobacteria</taxon>
        <taxon>Burkholderiales</taxon>
        <taxon>Burkholderiaceae</taxon>
        <taxon>Caballeronia</taxon>
    </lineage>
</organism>
<feature type="transmembrane region" description="Helical" evidence="6">
    <location>
        <begin position="170"/>
        <end position="188"/>
    </location>
</feature>
<dbReference type="GO" id="GO:0005886">
    <property type="term" value="C:plasma membrane"/>
    <property type="evidence" value="ECO:0007669"/>
    <property type="project" value="UniProtKB-SubCell"/>
</dbReference>
<evidence type="ECO:0000256" key="3">
    <source>
        <dbReference type="ARBA" id="ARBA00022692"/>
    </source>
</evidence>
<dbReference type="PANTHER" id="PTHR30482:SF18">
    <property type="entry name" value="BRANCHED AMINO ACID TRANSPORT SYSTEM PERMEASE"/>
    <property type="match status" value="1"/>
</dbReference>
<gene>
    <name evidence="7" type="ORF">AWB83_04198</name>
</gene>
<keyword evidence="4 6" id="KW-1133">Transmembrane helix</keyword>
<evidence type="ECO:0000256" key="5">
    <source>
        <dbReference type="ARBA" id="ARBA00023136"/>
    </source>
</evidence>
<evidence type="ECO:0000256" key="4">
    <source>
        <dbReference type="ARBA" id="ARBA00022989"/>
    </source>
</evidence>
<dbReference type="EMBL" id="FCOB02000020">
    <property type="protein sequence ID" value="SAK79938.1"/>
    <property type="molecule type" value="Genomic_DNA"/>
</dbReference>
<sequence length="348" mass="36163">MKLSSPSLAAPPARRLVPPSLPFAIFLAAALAAPLVMTTGFQLRLVSLIFIYAILGMGFNVLYGYCGQVSMGHQGFFAIAAYAYALLQSKAGFSALAAFPASLVVCALVALLIGIPLLRLRTHYLAMATLCFGLVVSGVANRWIEVTGGSGGLLIPSLAIGDKPLDRVTLYYMIVAATTIALALQNFIVSGHLGRSLQAIRDDDRAAAALGVNVAAQKLRAFVFSAVLAGVAGVAFAVVNRQVSPGMGEFPVLVSMLTIAVVGGLATRYGPILGAIVVVIAPQFLARFGDLQTLAYGACLLLFLIFVPNGLSGLVAGLAARVRRGRRGRPGLIVEPLASEVAKKGAGR</sequence>
<feature type="transmembrane region" description="Helical" evidence="6">
    <location>
        <begin position="293"/>
        <end position="320"/>
    </location>
</feature>
<dbReference type="OrthoDB" id="8846334at2"/>
<dbReference type="GO" id="GO:0015658">
    <property type="term" value="F:branched-chain amino acid transmembrane transporter activity"/>
    <property type="evidence" value="ECO:0007669"/>
    <property type="project" value="InterPro"/>
</dbReference>
<keyword evidence="8" id="KW-1185">Reference proteome</keyword>
<feature type="transmembrane region" description="Helical" evidence="6">
    <location>
        <begin position="94"/>
        <end position="118"/>
    </location>
</feature>
<keyword evidence="3 6" id="KW-0812">Transmembrane</keyword>
<name>A0A158CC47_9BURK</name>
<keyword evidence="2" id="KW-1003">Cell membrane</keyword>
<evidence type="ECO:0000256" key="6">
    <source>
        <dbReference type="SAM" id="Phobius"/>
    </source>
</evidence>
<evidence type="ECO:0000256" key="1">
    <source>
        <dbReference type="ARBA" id="ARBA00004651"/>
    </source>
</evidence>
<dbReference type="InterPro" id="IPR043428">
    <property type="entry name" value="LivM-like"/>
</dbReference>
<reference evidence="7" key="1">
    <citation type="submission" date="2016-01" db="EMBL/GenBank/DDBJ databases">
        <authorList>
            <person name="Peeters C."/>
        </authorList>
    </citation>
    <scope>NUCLEOTIDE SEQUENCE [LARGE SCALE GENOMIC DNA]</scope>
    <source>
        <strain evidence="7">LMG 29326</strain>
    </source>
</reference>
<dbReference type="Proteomes" id="UP000054978">
    <property type="component" value="Unassembled WGS sequence"/>
</dbReference>
<proteinExistence type="predicted"/>
<dbReference type="CDD" id="cd06581">
    <property type="entry name" value="TM_PBP1_LivM_like"/>
    <property type="match status" value="1"/>
</dbReference>
<evidence type="ECO:0000313" key="8">
    <source>
        <dbReference type="Proteomes" id="UP000054978"/>
    </source>
</evidence>
<feature type="transmembrane region" description="Helical" evidence="6">
    <location>
        <begin position="124"/>
        <end position="144"/>
    </location>
</feature>
<accession>A0A158CC47</accession>
<evidence type="ECO:0000256" key="2">
    <source>
        <dbReference type="ARBA" id="ARBA00022475"/>
    </source>
</evidence>
<dbReference type="PANTHER" id="PTHR30482">
    <property type="entry name" value="HIGH-AFFINITY BRANCHED-CHAIN AMINO ACID TRANSPORT SYSTEM PERMEASE"/>
    <property type="match status" value="1"/>
</dbReference>
<evidence type="ECO:0000313" key="7">
    <source>
        <dbReference type="EMBL" id="SAK79938.1"/>
    </source>
</evidence>
<feature type="transmembrane region" description="Helical" evidence="6">
    <location>
        <begin position="20"/>
        <end position="38"/>
    </location>
</feature>
<dbReference type="STRING" id="1777144.AWB83_04198"/>
<feature type="transmembrane region" description="Helical" evidence="6">
    <location>
        <begin position="45"/>
        <end position="65"/>
    </location>
</feature>
<feature type="transmembrane region" description="Helical" evidence="6">
    <location>
        <begin position="221"/>
        <end position="240"/>
    </location>
</feature>
<dbReference type="InterPro" id="IPR001851">
    <property type="entry name" value="ABC_transp_permease"/>
</dbReference>
<keyword evidence="5 6" id="KW-0472">Membrane</keyword>
<dbReference type="RefSeq" id="WP_087047579.1">
    <property type="nucleotide sequence ID" value="NZ_FCOB02000020.1"/>
</dbReference>
<protein>
    <submittedName>
        <fullName evidence="7">Leucine/isoleucine/valine transporter permease subunit</fullName>
    </submittedName>
</protein>
<comment type="subcellular location">
    <subcellularLocation>
        <location evidence="1">Cell membrane</location>
        <topology evidence="1">Multi-pass membrane protein</topology>
    </subcellularLocation>
</comment>
<feature type="transmembrane region" description="Helical" evidence="6">
    <location>
        <begin position="252"/>
        <end position="281"/>
    </location>
</feature>
<dbReference type="Pfam" id="PF02653">
    <property type="entry name" value="BPD_transp_2"/>
    <property type="match status" value="1"/>
</dbReference>
<comment type="caution">
    <text evidence="7">The sequence shown here is derived from an EMBL/GenBank/DDBJ whole genome shotgun (WGS) entry which is preliminary data.</text>
</comment>